<accession>A0A9N7Z6X5</accession>
<dbReference type="AlphaFoldDB" id="A0A9N7Z6X5"/>
<comment type="caution">
    <text evidence="2">The sequence shown here is derived from an EMBL/GenBank/DDBJ whole genome shotgun (WGS) entry which is preliminary data.</text>
</comment>
<evidence type="ECO:0000313" key="3">
    <source>
        <dbReference type="Proteomes" id="UP001153269"/>
    </source>
</evidence>
<gene>
    <name evidence="2" type="ORF">PLEPLA_LOCUS45563</name>
</gene>
<sequence>MVEVRGQSAIKRRRVPRQFVQVRENATRVPPNPRESIGNPVGASSGPQRLDISPGGSVVLPSGAGSYFVPKQNTTVEKHQSPQIVHSLCKQPLDLNEHVSEPVSYRADVRIAS</sequence>
<dbReference type="EMBL" id="CADEAL010004355">
    <property type="protein sequence ID" value="CAB1457738.1"/>
    <property type="molecule type" value="Genomic_DNA"/>
</dbReference>
<name>A0A9N7Z6X5_PLEPL</name>
<reference evidence="2" key="1">
    <citation type="submission" date="2020-03" db="EMBL/GenBank/DDBJ databases">
        <authorList>
            <person name="Weist P."/>
        </authorList>
    </citation>
    <scope>NUCLEOTIDE SEQUENCE</scope>
</reference>
<keyword evidence="3" id="KW-1185">Reference proteome</keyword>
<dbReference type="Proteomes" id="UP001153269">
    <property type="component" value="Unassembled WGS sequence"/>
</dbReference>
<feature type="region of interest" description="Disordered" evidence="1">
    <location>
        <begin position="24"/>
        <end position="56"/>
    </location>
</feature>
<proteinExistence type="predicted"/>
<evidence type="ECO:0000313" key="2">
    <source>
        <dbReference type="EMBL" id="CAB1457738.1"/>
    </source>
</evidence>
<evidence type="ECO:0000256" key="1">
    <source>
        <dbReference type="SAM" id="MobiDB-lite"/>
    </source>
</evidence>
<organism evidence="2 3">
    <name type="scientific">Pleuronectes platessa</name>
    <name type="common">European plaice</name>
    <dbReference type="NCBI Taxonomy" id="8262"/>
    <lineage>
        <taxon>Eukaryota</taxon>
        <taxon>Metazoa</taxon>
        <taxon>Chordata</taxon>
        <taxon>Craniata</taxon>
        <taxon>Vertebrata</taxon>
        <taxon>Euteleostomi</taxon>
        <taxon>Actinopterygii</taxon>
        <taxon>Neopterygii</taxon>
        <taxon>Teleostei</taxon>
        <taxon>Neoteleostei</taxon>
        <taxon>Acanthomorphata</taxon>
        <taxon>Carangaria</taxon>
        <taxon>Pleuronectiformes</taxon>
        <taxon>Pleuronectoidei</taxon>
        <taxon>Pleuronectidae</taxon>
        <taxon>Pleuronectes</taxon>
    </lineage>
</organism>
<protein>
    <submittedName>
        <fullName evidence="2">Uncharacterized protein</fullName>
    </submittedName>
</protein>